<feature type="transmembrane region" description="Helical" evidence="1">
    <location>
        <begin position="21"/>
        <end position="42"/>
    </location>
</feature>
<evidence type="ECO:0000313" key="3">
    <source>
        <dbReference type="Proteomes" id="UP000538147"/>
    </source>
</evidence>
<feature type="transmembrane region" description="Helical" evidence="1">
    <location>
        <begin position="48"/>
        <end position="70"/>
    </location>
</feature>
<dbReference type="Pfam" id="PF04332">
    <property type="entry name" value="DUF475"/>
    <property type="match status" value="1"/>
</dbReference>
<proteinExistence type="predicted"/>
<sequence>MARWIAMQRRVRGWDKISMLKHFYGSIAFTILCLGLGSWYGYTSGGSVGAALSVLWICIVLGVLEVSLSFDNAVVNATVLKDMDPVWQRRFLTWGILIAVFGMRVVFPILIVAIAGQLGPVAAVSLALNDPDRYAAIVSEAHIGIMGFGGAFLMLVGLKFFFNAEKEHDWIGLVEAPLRKVAGLDAVEIIVVLLALFGVSTQLAVADAHVFMVSGIMGIVVYFAVQWMGHVLGAPEGAVEGVQRSGLAAFLYLEVLDASFSFDGVIGAFALTTNLVIIALGLGIGAMFVRSITIALVRQGTLGQFRFLEHGAFWAILALASIMFASVLVHIPEAVTGLVGAGLIGLSVWSSVRHNRADRALLEAGDAVALQTGRTSADGHAALADVGKK</sequence>
<dbReference type="Proteomes" id="UP000538147">
    <property type="component" value="Unassembled WGS sequence"/>
</dbReference>
<keyword evidence="1" id="KW-1133">Transmembrane helix</keyword>
<gene>
    <name evidence="2" type="ORF">FHS79_001708</name>
</gene>
<dbReference type="RefSeq" id="WP_243452768.1">
    <property type="nucleotide sequence ID" value="NZ_BMOX01000055.1"/>
</dbReference>
<feature type="transmembrane region" description="Helical" evidence="1">
    <location>
        <begin position="134"/>
        <end position="162"/>
    </location>
</feature>
<dbReference type="EMBL" id="JACIIV010000011">
    <property type="protein sequence ID" value="MBB6227539.1"/>
    <property type="molecule type" value="Genomic_DNA"/>
</dbReference>
<evidence type="ECO:0000256" key="1">
    <source>
        <dbReference type="SAM" id="Phobius"/>
    </source>
</evidence>
<evidence type="ECO:0000313" key="2">
    <source>
        <dbReference type="EMBL" id="MBB6227539.1"/>
    </source>
</evidence>
<keyword evidence="1" id="KW-0812">Transmembrane</keyword>
<dbReference type="AlphaFoldDB" id="A0A841L3W5"/>
<dbReference type="NCBIfam" id="NF010620">
    <property type="entry name" value="PRK14013.2-6"/>
    <property type="match status" value="1"/>
</dbReference>
<comment type="caution">
    <text evidence="2">The sequence shown here is derived from an EMBL/GenBank/DDBJ whole genome shotgun (WGS) entry which is preliminary data.</text>
</comment>
<protein>
    <recommendedName>
        <fullName evidence="4">DUF475 domain-containing protein</fullName>
    </recommendedName>
</protein>
<name>A0A841L3W5_9SPHN</name>
<reference evidence="2 3" key="1">
    <citation type="submission" date="2020-08" db="EMBL/GenBank/DDBJ databases">
        <title>Genomic Encyclopedia of Type Strains, Phase IV (KMG-IV): sequencing the most valuable type-strain genomes for metagenomic binning, comparative biology and taxonomic classification.</title>
        <authorList>
            <person name="Goeker M."/>
        </authorList>
    </citation>
    <scope>NUCLEOTIDE SEQUENCE [LARGE SCALE GENOMIC DNA]</scope>
    <source>
        <strain evidence="2 3">DSM 102189</strain>
    </source>
</reference>
<dbReference type="InterPro" id="IPR007427">
    <property type="entry name" value="DUF475"/>
</dbReference>
<dbReference type="PANTHER" id="PTHR30238:SF4">
    <property type="entry name" value="SLL1022 PROTEIN"/>
    <property type="match status" value="1"/>
</dbReference>
<dbReference type="NCBIfam" id="NF010613">
    <property type="entry name" value="PRK14013.1-3"/>
    <property type="match status" value="1"/>
</dbReference>
<dbReference type="PANTHER" id="PTHR30238">
    <property type="entry name" value="MEMBRANE BOUND PREDICTED REDOX MODULATOR"/>
    <property type="match status" value="1"/>
</dbReference>
<feature type="transmembrane region" description="Helical" evidence="1">
    <location>
        <begin position="211"/>
        <end position="234"/>
    </location>
</feature>
<feature type="transmembrane region" description="Helical" evidence="1">
    <location>
        <begin position="91"/>
        <end position="114"/>
    </location>
</feature>
<feature type="transmembrane region" description="Helical" evidence="1">
    <location>
        <begin position="334"/>
        <end position="352"/>
    </location>
</feature>
<feature type="transmembrane region" description="Helical" evidence="1">
    <location>
        <begin position="308"/>
        <end position="328"/>
    </location>
</feature>
<organism evidence="2 3">
    <name type="scientific">Polymorphobacter multimanifer</name>
    <dbReference type="NCBI Taxonomy" id="1070431"/>
    <lineage>
        <taxon>Bacteria</taxon>
        <taxon>Pseudomonadati</taxon>
        <taxon>Pseudomonadota</taxon>
        <taxon>Alphaproteobacteria</taxon>
        <taxon>Sphingomonadales</taxon>
        <taxon>Sphingosinicellaceae</taxon>
        <taxon>Polymorphobacter</taxon>
    </lineage>
</organism>
<keyword evidence="1" id="KW-0472">Membrane</keyword>
<keyword evidence="3" id="KW-1185">Reference proteome</keyword>
<evidence type="ECO:0008006" key="4">
    <source>
        <dbReference type="Google" id="ProtNLM"/>
    </source>
</evidence>
<feature type="transmembrane region" description="Helical" evidence="1">
    <location>
        <begin position="275"/>
        <end position="296"/>
    </location>
</feature>
<accession>A0A841L3W5</accession>